<feature type="binding site" evidence="9">
    <location>
        <position position="10"/>
    </location>
    <ligand>
        <name>NADPH</name>
        <dbReference type="ChEBI" id="CHEBI:57783"/>
    </ligand>
</feature>
<evidence type="ECO:0000256" key="1">
    <source>
        <dbReference type="ARBA" id="ARBA00005094"/>
    </source>
</evidence>
<dbReference type="InterPro" id="IPR026877">
    <property type="entry name" value="DXPR_C"/>
</dbReference>
<keyword evidence="6 9" id="KW-0464">Manganese</keyword>
<feature type="binding site" evidence="9">
    <location>
        <position position="122"/>
    </location>
    <ligand>
        <name>1-deoxy-D-xylulose 5-phosphate</name>
        <dbReference type="ChEBI" id="CHEBI:57792"/>
    </ligand>
</feature>
<keyword evidence="9" id="KW-0460">Magnesium</keyword>
<feature type="binding site" evidence="9">
    <location>
        <position position="13"/>
    </location>
    <ligand>
        <name>NADPH</name>
        <dbReference type="ChEBI" id="CHEBI:57783"/>
    </ligand>
</feature>
<feature type="binding site" evidence="9">
    <location>
        <position position="173"/>
    </location>
    <ligand>
        <name>1-deoxy-D-xylulose 5-phosphate</name>
        <dbReference type="ChEBI" id="CHEBI:57792"/>
    </ligand>
</feature>
<dbReference type="GO" id="GO:0016853">
    <property type="term" value="F:isomerase activity"/>
    <property type="evidence" value="ECO:0007669"/>
    <property type="project" value="UniProtKB-KW"/>
</dbReference>
<feature type="domain" description="1-deoxy-D-xylulose 5-phosphate reductoisomerase C-terminal" evidence="11">
    <location>
        <begin position="143"/>
        <end position="226"/>
    </location>
</feature>
<proteinExistence type="inferred from homology"/>
<dbReference type="AlphaFoldDB" id="C9LTW8"/>
<dbReference type="Pfam" id="PF13288">
    <property type="entry name" value="DXPR_C"/>
    <property type="match status" value="1"/>
</dbReference>
<keyword evidence="16" id="KW-1185">Reference proteome</keyword>
<feature type="binding site" evidence="9">
    <location>
        <position position="12"/>
    </location>
    <ligand>
        <name>NADPH</name>
        <dbReference type="ChEBI" id="CHEBI:57783"/>
    </ligand>
</feature>
<protein>
    <recommendedName>
        <fullName evidence="9">1-deoxy-D-xylulose 5-phosphate reductoisomerase</fullName>
        <shortName evidence="9">DXP reductoisomerase</shortName>
        <ecNumber evidence="9">1.1.1.267</ecNumber>
    </recommendedName>
    <alternativeName>
        <fullName evidence="9">1-deoxyxylulose-5-phosphate reductoisomerase</fullName>
    </alternativeName>
    <alternativeName>
        <fullName evidence="9">2-C-methyl-D-erythritol 4-phosphate synthase</fullName>
    </alternativeName>
</protein>
<dbReference type="Pfam" id="PF02670">
    <property type="entry name" value="DXP_reductoisom"/>
    <property type="match status" value="1"/>
</dbReference>
<feature type="binding site" evidence="9">
    <location>
        <position position="148"/>
    </location>
    <ligand>
        <name>1-deoxy-D-xylulose 5-phosphate</name>
        <dbReference type="ChEBI" id="CHEBI:57792"/>
    </ligand>
</feature>
<feature type="binding site" evidence="9">
    <location>
        <position position="149"/>
    </location>
    <ligand>
        <name>Mn(2+)</name>
        <dbReference type="ChEBI" id="CHEBI:29035"/>
    </ligand>
</feature>
<feature type="binding site" evidence="9">
    <location>
        <position position="214"/>
    </location>
    <ligand>
        <name>1-deoxy-D-xylulose 5-phosphate</name>
        <dbReference type="ChEBI" id="CHEBI:57792"/>
    </ligand>
</feature>
<dbReference type="OrthoDB" id="9806546at2"/>
<dbReference type="InterPro" id="IPR013512">
    <property type="entry name" value="DXP_reductoisomerase_N"/>
</dbReference>
<feature type="binding site" evidence="9">
    <location>
        <position position="149"/>
    </location>
    <ligand>
        <name>1-deoxy-D-xylulose 5-phosphate</name>
        <dbReference type="ChEBI" id="CHEBI:57792"/>
    </ligand>
</feature>
<sequence length="385" mass="41271">MKNIAILGSTGSIGRQTVDVALAHPELFSVSVLAANASDELLEKQIEALSPELAVLADEAAAARLKARYGGKTRIEGGRDAFIEAAAYPAADIVVTSMMGFAGLAPTMKALEAKKDIALANKETLVVAGELVMAKAREMGAAILPVDSEHSALFQCLQGEEARCVERIILTASGGPFRGKTQDTLKKATVEECLAHPTWQMGQKITIDSATLVNKGLEVIEAHWLYDVSYDAIEVVVHPESIIHSMVGFTDGAVMAQIGPADMRLPIQYALTYPKRQSSSFERLDFSKLAHLSFEKPDTATFRGLPLAYEAGRAGGTMPCIMNAANEVAVAAFLAGKIRFLDIYAIIERTMEKCGVQKAPTLDDLFAADDEARRVAQGFLQKIGG</sequence>
<reference evidence="14 15" key="1">
    <citation type="submission" date="2009-09" db="EMBL/GenBank/DDBJ databases">
        <authorList>
            <person name="Weinstock G."/>
            <person name="Sodergren E."/>
            <person name="Clifton S."/>
            <person name="Fulton L."/>
            <person name="Fulton B."/>
            <person name="Courtney L."/>
            <person name="Fronick C."/>
            <person name="Harrison M."/>
            <person name="Strong C."/>
            <person name="Farmer C."/>
            <person name="Delahaunty K."/>
            <person name="Markovic C."/>
            <person name="Hall O."/>
            <person name="Minx P."/>
            <person name="Tomlinson C."/>
            <person name="Mitreva M."/>
            <person name="Nelson J."/>
            <person name="Hou S."/>
            <person name="Wollam A."/>
            <person name="Pepin K.H."/>
            <person name="Johnson M."/>
            <person name="Bhonagiri V."/>
            <person name="Nash W.E."/>
            <person name="Warren W."/>
            <person name="Chinwalla A."/>
            <person name="Mardis E.R."/>
            <person name="Wilson R.K."/>
        </authorList>
    </citation>
    <scope>NUCLEOTIDE SEQUENCE [LARGE SCALE GENOMIC DNA]</scope>
    <source>
        <strain evidence="14">ATCC 35185</strain>
        <strain evidence="15">ATCC 35185 / DSM 20758 / VPI D19B-28</strain>
    </source>
</reference>
<dbReference type="GO" id="GO:0051484">
    <property type="term" value="P:isopentenyl diphosphate biosynthetic process, methylerythritol 4-phosphate pathway involved in terpenoid biosynthetic process"/>
    <property type="evidence" value="ECO:0007669"/>
    <property type="project" value="UniProtKB-ARBA"/>
</dbReference>
<evidence type="ECO:0000256" key="9">
    <source>
        <dbReference type="HAMAP-Rule" id="MF_00183"/>
    </source>
</evidence>
<dbReference type="InterPro" id="IPR003821">
    <property type="entry name" value="DXP_reductoisomerase"/>
</dbReference>
<dbReference type="EC" id="1.1.1.267" evidence="9"/>
<feature type="binding site" evidence="9">
    <location>
        <position position="196"/>
    </location>
    <ligand>
        <name>1-deoxy-D-xylulose 5-phosphate</name>
        <dbReference type="ChEBI" id="CHEBI:57792"/>
    </ligand>
</feature>
<feature type="domain" description="DXP reductoisomerase C-terminal" evidence="12">
    <location>
        <begin position="258"/>
        <end position="374"/>
    </location>
</feature>
<dbReference type="NCBIfam" id="TIGR00243">
    <property type="entry name" value="Dxr"/>
    <property type="match status" value="1"/>
</dbReference>
<dbReference type="Gene3D" id="1.10.1740.10">
    <property type="match status" value="1"/>
</dbReference>
<comment type="cofactor">
    <cofactor evidence="9">
        <name>Mg(2+)</name>
        <dbReference type="ChEBI" id="CHEBI:18420"/>
    </cofactor>
    <cofactor evidence="9">
        <name>Mn(2+)</name>
        <dbReference type="ChEBI" id="CHEBI:29035"/>
    </cofactor>
</comment>
<feature type="binding site" evidence="9">
    <location>
        <position position="147"/>
    </location>
    <ligand>
        <name>Mn(2+)</name>
        <dbReference type="ChEBI" id="CHEBI:29035"/>
    </ligand>
</feature>
<dbReference type="GO" id="GO:0030145">
    <property type="term" value="F:manganese ion binding"/>
    <property type="evidence" value="ECO:0007669"/>
    <property type="project" value="TreeGrafter"/>
</dbReference>
<evidence type="ECO:0000256" key="7">
    <source>
        <dbReference type="ARBA" id="ARBA00023229"/>
    </source>
</evidence>
<feature type="binding site" evidence="9">
    <location>
        <position position="218"/>
    </location>
    <ligand>
        <name>Mn(2+)</name>
        <dbReference type="ChEBI" id="CHEBI:29035"/>
    </ligand>
</feature>
<dbReference type="GO" id="GO:0070402">
    <property type="term" value="F:NADPH binding"/>
    <property type="evidence" value="ECO:0007669"/>
    <property type="project" value="InterPro"/>
</dbReference>
<comment type="pathway">
    <text evidence="1 9">Isoprenoid biosynthesis; isopentenyl diphosphate biosynthesis via DXP pathway; isopentenyl diphosphate from 1-deoxy-D-xylulose 5-phosphate: step 1/6.</text>
</comment>
<keyword evidence="3 9" id="KW-0479">Metal-binding</keyword>
<evidence type="ECO:0000259" key="11">
    <source>
        <dbReference type="Pfam" id="PF08436"/>
    </source>
</evidence>
<evidence type="ECO:0000256" key="4">
    <source>
        <dbReference type="ARBA" id="ARBA00022857"/>
    </source>
</evidence>
<comment type="function">
    <text evidence="9">Catalyzes the NADPH-dependent rearrangement and reduction of 1-deoxy-D-xylulose-5-phosphate (DXP) to 2-C-methyl-D-erythritol 4-phosphate (MEP).</text>
</comment>
<dbReference type="RefSeq" id="WP_006191851.1">
    <property type="nucleotide sequence ID" value="NC_015437.1"/>
</dbReference>
<feature type="domain" description="1-deoxy-D-xylulose 5-phosphate reductoisomerase N-terminal" evidence="10">
    <location>
        <begin position="4"/>
        <end position="129"/>
    </location>
</feature>
<keyword evidence="5 9" id="KW-0560">Oxidoreductase</keyword>
<dbReference type="SUPFAM" id="SSF69055">
    <property type="entry name" value="1-deoxy-D-xylulose-5-phosphate reductoisomerase, C-terminal domain"/>
    <property type="match status" value="1"/>
</dbReference>
<dbReference type="NCBIfam" id="NF009114">
    <property type="entry name" value="PRK12464.1"/>
    <property type="match status" value="1"/>
</dbReference>
<dbReference type="PIRSF" id="PIRSF006205">
    <property type="entry name" value="Dxp_reductismrs"/>
    <property type="match status" value="1"/>
</dbReference>
<evidence type="ECO:0000259" key="10">
    <source>
        <dbReference type="Pfam" id="PF02670"/>
    </source>
</evidence>
<dbReference type="KEGG" id="ssg:Selsp_1437"/>
<dbReference type="InterPro" id="IPR036291">
    <property type="entry name" value="NAD(P)-bd_dom_sf"/>
</dbReference>
<feature type="binding site" evidence="9">
    <location>
        <position position="121"/>
    </location>
    <ligand>
        <name>NADPH</name>
        <dbReference type="ChEBI" id="CHEBI:57783"/>
    </ligand>
</feature>
<evidence type="ECO:0000313" key="15">
    <source>
        <dbReference type="Proteomes" id="UP000003505"/>
    </source>
</evidence>
<comment type="caution">
    <text evidence="9">Lacks conserved residue(s) required for the propagation of feature annotation.</text>
</comment>
<dbReference type="eggNOG" id="COG0743">
    <property type="taxonomic scope" value="Bacteria"/>
</dbReference>
<evidence type="ECO:0000256" key="5">
    <source>
        <dbReference type="ARBA" id="ARBA00023002"/>
    </source>
</evidence>
<dbReference type="Pfam" id="PF08436">
    <property type="entry name" value="DXP_redisom_C"/>
    <property type="match status" value="1"/>
</dbReference>
<comment type="similarity">
    <text evidence="2 9">Belongs to the DXR family.</text>
</comment>
<keyword evidence="14" id="KW-0413">Isomerase</keyword>
<dbReference type="Proteomes" id="UP000011124">
    <property type="component" value="Chromosome"/>
</dbReference>
<dbReference type="SUPFAM" id="SSF51735">
    <property type="entry name" value="NAD(P)-binding Rossmann-fold domains"/>
    <property type="match status" value="1"/>
</dbReference>
<name>C9LTW8_SELS3</name>
<feature type="binding site" evidence="9">
    <location>
        <position position="202"/>
    </location>
    <ligand>
        <name>NADPH</name>
        <dbReference type="ChEBI" id="CHEBI:57783"/>
    </ligand>
</feature>
<keyword evidence="4 9" id="KW-0521">NADP</keyword>
<dbReference type="SUPFAM" id="SSF55347">
    <property type="entry name" value="Glyceraldehyde-3-phosphate dehydrogenase-like, C-terminal domain"/>
    <property type="match status" value="1"/>
</dbReference>
<evidence type="ECO:0000256" key="2">
    <source>
        <dbReference type="ARBA" id="ARBA00006825"/>
    </source>
</evidence>
<reference evidence="13 16" key="2">
    <citation type="submission" date="2011-04" db="EMBL/GenBank/DDBJ databases">
        <title>The complete genome of Selenomonas sputigena DSM 20758.</title>
        <authorList>
            <consortium name="US DOE Joint Genome Institute (JGI-PGF)"/>
            <person name="Lucas S."/>
            <person name="Copeland A."/>
            <person name="Lapidus A."/>
            <person name="Bruce D."/>
            <person name="Goodwin L."/>
            <person name="Pitluck S."/>
            <person name="Peters L."/>
            <person name="Kyrpides N."/>
            <person name="Mavromatis K."/>
            <person name="Ivanova N."/>
            <person name="Ovchinnikova G."/>
            <person name="Teshima H."/>
            <person name="Detter J.C."/>
            <person name="Tapia R."/>
            <person name="Han C."/>
            <person name="Land M."/>
            <person name="Hauser L."/>
            <person name="Markowitz V."/>
            <person name="Cheng J.-F."/>
            <person name="Hugenholtz P."/>
            <person name="Woyke T."/>
            <person name="Wu D."/>
            <person name="Gronow S."/>
            <person name="Wellnitz S."/>
            <person name="Schneider S."/>
            <person name="Klenk H.-P."/>
            <person name="Eisen J.A."/>
        </authorList>
    </citation>
    <scope>NUCLEOTIDE SEQUENCE [LARGE SCALE GENOMIC DNA]</scope>
    <source>
        <strain evidence="13">ATCC 35185</strain>
        <strain evidence="16">ATCC 35185 / DSM 20758 / VPI D19B-28</strain>
    </source>
</reference>
<dbReference type="InterPro" id="IPR036169">
    <property type="entry name" value="DXPR_C_sf"/>
</dbReference>
<feature type="binding site" evidence="9">
    <location>
        <position position="123"/>
    </location>
    <ligand>
        <name>NADPH</name>
        <dbReference type="ChEBI" id="CHEBI:57783"/>
    </ligand>
</feature>
<feature type="binding site" evidence="9">
    <location>
        <position position="215"/>
    </location>
    <ligand>
        <name>1-deoxy-D-xylulose 5-phosphate</name>
        <dbReference type="ChEBI" id="CHEBI:57792"/>
    </ligand>
</feature>
<feature type="binding site" evidence="9">
    <location>
        <position position="209"/>
    </location>
    <ligand>
        <name>1-deoxy-D-xylulose 5-phosphate</name>
        <dbReference type="ChEBI" id="CHEBI:57792"/>
    </ligand>
</feature>
<keyword evidence="7 9" id="KW-0414">Isoprene biosynthesis</keyword>
<evidence type="ECO:0000256" key="8">
    <source>
        <dbReference type="ARBA" id="ARBA00048543"/>
    </source>
</evidence>
<dbReference type="STRING" id="546271.Selsp_1437"/>
<dbReference type="Proteomes" id="UP000003505">
    <property type="component" value="Unassembled WGS sequence"/>
</dbReference>
<feature type="binding site" evidence="9">
    <location>
        <position position="11"/>
    </location>
    <ligand>
        <name>NADPH</name>
        <dbReference type="ChEBI" id="CHEBI:57783"/>
    </ligand>
</feature>
<dbReference type="PANTHER" id="PTHR30525">
    <property type="entry name" value="1-DEOXY-D-XYLULOSE 5-PHOSPHATE REDUCTOISOMERASE"/>
    <property type="match status" value="1"/>
</dbReference>
<dbReference type="EMBL" id="CP002637">
    <property type="protein sequence ID" value="AEC00395.1"/>
    <property type="molecule type" value="Genomic_DNA"/>
</dbReference>
<dbReference type="FunFam" id="3.40.50.720:FF:000045">
    <property type="entry name" value="1-deoxy-D-xylulose 5-phosphate reductoisomerase"/>
    <property type="match status" value="1"/>
</dbReference>
<evidence type="ECO:0000313" key="16">
    <source>
        <dbReference type="Proteomes" id="UP000011124"/>
    </source>
</evidence>
<dbReference type="PANTHER" id="PTHR30525:SF0">
    <property type="entry name" value="1-DEOXY-D-XYLULOSE 5-PHOSPHATE REDUCTOISOMERASE, CHLOROPLASTIC"/>
    <property type="match status" value="1"/>
</dbReference>
<evidence type="ECO:0000259" key="12">
    <source>
        <dbReference type="Pfam" id="PF13288"/>
    </source>
</evidence>
<comment type="catalytic activity">
    <reaction evidence="8">
        <text>2-C-methyl-D-erythritol 4-phosphate + NADP(+) = 1-deoxy-D-xylulose 5-phosphate + NADPH + H(+)</text>
        <dbReference type="Rhea" id="RHEA:13717"/>
        <dbReference type="ChEBI" id="CHEBI:15378"/>
        <dbReference type="ChEBI" id="CHEBI:57783"/>
        <dbReference type="ChEBI" id="CHEBI:57792"/>
        <dbReference type="ChEBI" id="CHEBI:58262"/>
        <dbReference type="ChEBI" id="CHEBI:58349"/>
        <dbReference type="EC" id="1.1.1.267"/>
    </reaction>
    <physiologicalReaction direction="right-to-left" evidence="8">
        <dbReference type="Rhea" id="RHEA:13719"/>
    </physiologicalReaction>
</comment>
<organism evidence="14 15">
    <name type="scientific">Selenomonas sputigena (strain ATCC 35185 / DSM 20758 / CCUG 44933 / VPI D19B-28)</name>
    <dbReference type="NCBI Taxonomy" id="546271"/>
    <lineage>
        <taxon>Bacteria</taxon>
        <taxon>Bacillati</taxon>
        <taxon>Bacillota</taxon>
        <taxon>Negativicutes</taxon>
        <taxon>Selenomonadales</taxon>
        <taxon>Selenomonadaceae</taxon>
        <taxon>Selenomonas</taxon>
    </lineage>
</organism>
<evidence type="ECO:0000256" key="6">
    <source>
        <dbReference type="ARBA" id="ARBA00023211"/>
    </source>
</evidence>
<gene>
    <name evidence="9 14" type="primary">dxr</name>
    <name evidence="13" type="ordered locus">Selsp_1437</name>
    <name evidence="14" type="ORF">SELSPUOL_00773</name>
</gene>
<evidence type="ECO:0000256" key="3">
    <source>
        <dbReference type="ARBA" id="ARBA00022723"/>
    </source>
</evidence>
<dbReference type="InterPro" id="IPR013644">
    <property type="entry name" value="DXP_reductoisomerase_C"/>
</dbReference>
<dbReference type="UniPathway" id="UPA00056">
    <property type="reaction ID" value="UER00092"/>
</dbReference>
<evidence type="ECO:0000313" key="13">
    <source>
        <dbReference type="EMBL" id="AEC00395.1"/>
    </source>
</evidence>
<dbReference type="Gene3D" id="3.40.50.720">
    <property type="entry name" value="NAD(P)-binding Rossmann-like Domain"/>
    <property type="match status" value="1"/>
</dbReference>
<dbReference type="GO" id="GO:0030604">
    <property type="term" value="F:1-deoxy-D-xylulose-5-phosphate reductoisomerase activity"/>
    <property type="evidence" value="ECO:0007669"/>
    <property type="project" value="UniProtKB-UniRule"/>
</dbReference>
<dbReference type="HAMAP" id="MF_00183">
    <property type="entry name" value="DXP_reductoisom"/>
    <property type="match status" value="1"/>
</dbReference>
<dbReference type="EMBL" id="ACKP02000015">
    <property type="protein sequence ID" value="EEX77499.1"/>
    <property type="molecule type" value="Genomic_DNA"/>
</dbReference>
<feature type="binding site" evidence="9">
    <location>
        <position position="218"/>
    </location>
    <ligand>
        <name>1-deoxy-D-xylulose 5-phosphate</name>
        <dbReference type="ChEBI" id="CHEBI:57792"/>
    </ligand>
</feature>
<accession>C9LTW8</accession>
<evidence type="ECO:0000313" key="14">
    <source>
        <dbReference type="EMBL" id="EEX77499.1"/>
    </source>
</evidence>
<dbReference type="HOGENOM" id="CLU_035714_4_0_9"/>